<dbReference type="EMBL" id="FYEX01000001">
    <property type="protein sequence ID" value="SNC61855.1"/>
    <property type="molecule type" value="Genomic_DNA"/>
</dbReference>
<reference evidence="3 4" key="1">
    <citation type="submission" date="2017-06" db="EMBL/GenBank/DDBJ databases">
        <authorList>
            <person name="Kim H.J."/>
            <person name="Triplett B.A."/>
        </authorList>
    </citation>
    <scope>NUCLEOTIDE SEQUENCE [LARGE SCALE GENOMIC DNA]</scope>
    <source>
        <strain evidence="3 4">MWH-VicM1</strain>
    </source>
</reference>
<name>A0A212T786_9BURK</name>
<dbReference type="OrthoDB" id="8547832at2"/>
<proteinExistence type="inferred from homology"/>
<evidence type="ECO:0000313" key="4">
    <source>
        <dbReference type="Proteomes" id="UP000197215"/>
    </source>
</evidence>
<evidence type="ECO:0000313" key="3">
    <source>
        <dbReference type="EMBL" id="SNC61855.1"/>
    </source>
</evidence>
<dbReference type="InterPro" id="IPR006015">
    <property type="entry name" value="Universal_stress_UspA"/>
</dbReference>
<dbReference type="PRINTS" id="PR01438">
    <property type="entry name" value="UNVRSLSTRESS"/>
</dbReference>
<dbReference type="RefSeq" id="WP_088812451.1">
    <property type="nucleotide sequence ID" value="NZ_FYEX01000001.1"/>
</dbReference>
<dbReference type="Proteomes" id="UP000197215">
    <property type="component" value="Unassembled WGS sequence"/>
</dbReference>
<dbReference type="InterPro" id="IPR014729">
    <property type="entry name" value="Rossmann-like_a/b/a_fold"/>
</dbReference>
<dbReference type="Pfam" id="PF00582">
    <property type="entry name" value="Usp"/>
    <property type="match status" value="1"/>
</dbReference>
<organism evidence="3 4">
    <name type="scientific">Polynucleobacter victoriensis</name>
    <dbReference type="NCBI Taxonomy" id="2049319"/>
    <lineage>
        <taxon>Bacteria</taxon>
        <taxon>Pseudomonadati</taxon>
        <taxon>Pseudomonadota</taxon>
        <taxon>Betaproteobacteria</taxon>
        <taxon>Burkholderiales</taxon>
        <taxon>Burkholderiaceae</taxon>
        <taxon>Polynucleobacter</taxon>
    </lineage>
</organism>
<feature type="domain" description="UspA" evidence="2">
    <location>
        <begin position="2"/>
        <end position="142"/>
    </location>
</feature>
<keyword evidence="4" id="KW-1185">Reference proteome</keyword>
<dbReference type="SUPFAM" id="SSF52402">
    <property type="entry name" value="Adenine nucleotide alpha hydrolases-like"/>
    <property type="match status" value="1"/>
</dbReference>
<accession>A0A212T786</accession>
<evidence type="ECO:0000259" key="2">
    <source>
        <dbReference type="Pfam" id="PF00582"/>
    </source>
</evidence>
<dbReference type="AlphaFoldDB" id="A0A212T786"/>
<dbReference type="PANTHER" id="PTHR46268:SF6">
    <property type="entry name" value="UNIVERSAL STRESS PROTEIN UP12"/>
    <property type="match status" value="1"/>
</dbReference>
<protein>
    <submittedName>
        <fullName evidence="3">Nucleotide-binding universal stress protein, UspA family</fullName>
    </submittedName>
</protein>
<gene>
    <name evidence="3" type="ORF">SAMN06295916_0560</name>
</gene>
<dbReference type="CDD" id="cd00293">
    <property type="entry name" value="USP-like"/>
    <property type="match status" value="1"/>
</dbReference>
<dbReference type="Gene3D" id="3.40.50.620">
    <property type="entry name" value="HUPs"/>
    <property type="match status" value="1"/>
</dbReference>
<dbReference type="InterPro" id="IPR006016">
    <property type="entry name" value="UspA"/>
</dbReference>
<dbReference type="PANTHER" id="PTHR46268">
    <property type="entry name" value="STRESS RESPONSE PROTEIN NHAX"/>
    <property type="match status" value="1"/>
</dbReference>
<comment type="similarity">
    <text evidence="1">Belongs to the universal stress protein A family.</text>
</comment>
<sequence length="142" mass="15193">MKVLVSIDGSKHSAKAIDYLIAHSAMFEGKGSGLVVLHVEPDVIPPEVTQYIPKKSIADWYADQGKAAIKSATAKLDKAKIQYKLVQKVGHVADTILAEAKTAKADMIVMGSHGRSSLMNLIMGSIATQVLSQAKQPVLIVK</sequence>
<evidence type="ECO:0000256" key="1">
    <source>
        <dbReference type="ARBA" id="ARBA00008791"/>
    </source>
</evidence>